<dbReference type="Pfam" id="PF08141">
    <property type="entry name" value="SspH"/>
    <property type="match status" value="1"/>
</dbReference>
<name>A0A2A6DXN9_9BACL</name>
<dbReference type="GO" id="GO:0030435">
    <property type="term" value="P:sporulation resulting in formation of a cellular spore"/>
    <property type="evidence" value="ECO:0007669"/>
    <property type="project" value="UniProtKB-KW"/>
</dbReference>
<dbReference type="Proteomes" id="UP000243688">
    <property type="component" value="Unassembled WGS sequence"/>
</dbReference>
<evidence type="ECO:0008006" key="6">
    <source>
        <dbReference type="Google" id="ProtNLM"/>
    </source>
</evidence>
<evidence type="ECO:0000256" key="3">
    <source>
        <dbReference type="ARBA" id="ARBA00022969"/>
    </source>
</evidence>
<dbReference type="GO" id="GO:0030436">
    <property type="term" value="P:asexual sporulation"/>
    <property type="evidence" value="ECO:0007669"/>
    <property type="project" value="InterPro"/>
</dbReference>
<proteinExistence type="inferred from homology"/>
<accession>A0A2A6DXN9</accession>
<protein>
    <recommendedName>
        <fullName evidence="6">Small, acid-soluble spore protein, H family</fullName>
    </recommendedName>
</protein>
<reference evidence="4 5" key="1">
    <citation type="submission" date="2016-12" db="EMBL/GenBank/DDBJ databases">
        <title>Candidatus Reconcilibacillus cellulovorans genome.</title>
        <authorList>
            <person name="Kolinko S."/>
            <person name="Wu Y.-W."/>
            <person name="Tachea F."/>
            <person name="Denzel E."/>
            <person name="Hiras J."/>
            <person name="Baecker N."/>
            <person name="Chan L.J."/>
            <person name="Eichorst S.A."/>
            <person name="Frey D."/>
            <person name="Adams P.D."/>
            <person name="Pray T."/>
            <person name="Tanjore D."/>
            <person name="Petzold C.J."/>
            <person name="Gladden J.M."/>
            <person name="Simmons B.A."/>
            <person name="Singer S.W."/>
        </authorList>
    </citation>
    <scope>NUCLEOTIDE SEQUENCE [LARGE SCALE GENOMIC DNA]</scope>
    <source>
        <strain evidence="4">JTherm</strain>
    </source>
</reference>
<organism evidence="4 5">
    <name type="scientific">Candidatus Reconcilbacillus cellulovorans</name>
    <dbReference type="NCBI Taxonomy" id="1906605"/>
    <lineage>
        <taxon>Bacteria</taxon>
        <taxon>Bacillati</taxon>
        <taxon>Bacillota</taxon>
        <taxon>Bacilli</taxon>
        <taxon>Bacillales</taxon>
        <taxon>Paenibacillaceae</taxon>
        <taxon>Candidatus Reconcilbacillus</taxon>
    </lineage>
</organism>
<gene>
    <name evidence="4" type="ORF">BLM47_10485</name>
</gene>
<comment type="caution">
    <text evidence="4">The sequence shown here is derived from an EMBL/GenBank/DDBJ whole genome shotgun (WGS) entry which is preliminary data.</text>
</comment>
<evidence type="ECO:0000313" key="4">
    <source>
        <dbReference type="EMBL" id="PDO09838.1"/>
    </source>
</evidence>
<keyword evidence="3" id="KW-0749">Sporulation</keyword>
<dbReference type="AlphaFoldDB" id="A0A2A6DXN9"/>
<comment type="similarity">
    <text evidence="2">Belongs to the SspH family.</text>
</comment>
<dbReference type="GO" id="GO:0042601">
    <property type="term" value="C:endospore-forming forespore"/>
    <property type="evidence" value="ECO:0007669"/>
    <property type="project" value="InterPro"/>
</dbReference>
<dbReference type="NCBIfam" id="TIGR02861">
    <property type="entry name" value="SASP_H"/>
    <property type="match status" value="1"/>
</dbReference>
<evidence type="ECO:0000256" key="1">
    <source>
        <dbReference type="ARBA" id="ARBA00004288"/>
    </source>
</evidence>
<dbReference type="HAMAP" id="MF_00667">
    <property type="entry name" value="SspH"/>
    <property type="match status" value="1"/>
</dbReference>
<comment type="subcellular location">
    <subcellularLocation>
        <location evidence="1">Spore core</location>
    </subcellularLocation>
</comment>
<evidence type="ECO:0000313" key="5">
    <source>
        <dbReference type="Proteomes" id="UP000243688"/>
    </source>
</evidence>
<dbReference type="EMBL" id="MOXJ01000026">
    <property type="protein sequence ID" value="PDO09838.1"/>
    <property type="molecule type" value="Genomic_DNA"/>
</dbReference>
<sequence length="60" mass="6898">MDVRRAREIMNSEDIVTVTWNGTPVWIERVDERTQTATVRLEGREETGIRSVPVAELAEK</sequence>
<evidence type="ECO:0000256" key="2">
    <source>
        <dbReference type="ARBA" id="ARBA00006573"/>
    </source>
</evidence>
<dbReference type="InterPro" id="IPR012610">
    <property type="entry name" value="SASP_SspH"/>
</dbReference>